<dbReference type="PANTHER" id="PTHR30217">
    <property type="entry name" value="PEPTIDASE U32 FAMILY"/>
    <property type="match status" value="1"/>
</dbReference>
<organism evidence="1 2">
    <name type="scientific">Gracilibacillus marinus</name>
    <dbReference type="NCBI Taxonomy" id="630535"/>
    <lineage>
        <taxon>Bacteria</taxon>
        <taxon>Bacillati</taxon>
        <taxon>Bacillota</taxon>
        <taxon>Bacilli</taxon>
        <taxon>Bacillales</taxon>
        <taxon>Bacillaceae</taxon>
        <taxon>Gracilibacillus</taxon>
    </lineage>
</organism>
<dbReference type="Pfam" id="PF01136">
    <property type="entry name" value="Peptidase_U32"/>
    <property type="match status" value="1"/>
</dbReference>
<name>A0ABV8VXS7_9BACI</name>
<comment type="caution">
    <text evidence="1">The sequence shown here is derived from an EMBL/GenBank/DDBJ whole genome shotgun (WGS) entry which is preliminary data.</text>
</comment>
<dbReference type="RefSeq" id="WP_390197662.1">
    <property type="nucleotide sequence ID" value="NZ_JBHSDV010000001.1"/>
</dbReference>
<dbReference type="EMBL" id="JBHSDV010000001">
    <property type="protein sequence ID" value="MFC4387598.1"/>
    <property type="molecule type" value="Genomic_DNA"/>
</dbReference>
<evidence type="ECO:0000313" key="2">
    <source>
        <dbReference type="Proteomes" id="UP001595880"/>
    </source>
</evidence>
<keyword evidence="2" id="KW-1185">Reference proteome</keyword>
<dbReference type="Proteomes" id="UP001595880">
    <property type="component" value="Unassembled WGS sequence"/>
</dbReference>
<accession>A0ABV8VXS7</accession>
<protein>
    <submittedName>
        <fullName evidence="1">Peptidase U32 family protein</fullName>
    </submittedName>
</protein>
<reference evidence="2" key="1">
    <citation type="journal article" date="2019" name="Int. J. Syst. Evol. Microbiol.">
        <title>The Global Catalogue of Microorganisms (GCM) 10K type strain sequencing project: providing services to taxonomists for standard genome sequencing and annotation.</title>
        <authorList>
            <consortium name="The Broad Institute Genomics Platform"/>
            <consortium name="The Broad Institute Genome Sequencing Center for Infectious Disease"/>
            <person name="Wu L."/>
            <person name="Ma J."/>
        </authorList>
    </citation>
    <scope>NUCLEOTIDE SEQUENCE [LARGE SCALE GENOMIC DNA]</scope>
    <source>
        <strain evidence="2">KACC 14058</strain>
    </source>
</reference>
<dbReference type="InterPro" id="IPR051454">
    <property type="entry name" value="RNA/ubiquinone_mod_enzymes"/>
</dbReference>
<sequence>MSIELIAYTRNVEETSLLIHDVNIDSVICGHSMFSLRTLGDVDLDELIEIRKLTNQYNKKLYVSVNAIFHEDMLDELTSYINKLDALQVDAIIFGDPGVMSIVKEQHIKTKLFYHPETLATNYETLRFWQDIGVDRVVLSNELSLDEIIEIQNNLAIPVEVQVQGMTCIFQSKRPLVSNYYQYTSMNKEEKNAYFIRQAKEDDTHYPIFEDVNGTHIMSTNDICMLKHLPQLFDNGICKIRVNGFLKSMDYNVEMAKCYREAINVYMEDSDIYASQVTQLMEKIEAMQPKQRKLDTGFYYKKQIY</sequence>
<proteinExistence type="predicted"/>
<gene>
    <name evidence="1" type="ORF">ACFOZ1_07195</name>
</gene>
<evidence type="ECO:0000313" key="1">
    <source>
        <dbReference type="EMBL" id="MFC4387598.1"/>
    </source>
</evidence>
<dbReference type="PANTHER" id="PTHR30217:SF7">
    <property type="entry name" value="TRNA HYDROXYLATION PROTEIN P2"/>
    <property type="match status" value="1"/>
</dbReference>
<dbReference type="InterPro" id="IPR001539">
    <property type="entry name" value="Peptidase_U32"/>
</dbReference>